<dbReference type="PANTHER" id="PTHR35271:SF1">
    <property type="entry name" value="ABC TRANSPORTER, SUBSTRATE-BINDING LIPOPROTEIN"/>
    <property type="match status" value="1"/>
</dbReference>
<gene>
    <name evidence="3" type="ORF">B5F15_08835</name>
    <name evidence="2" type="ORF">B5F17_08735</name>
</gene>
<evidence type="ECO:0000313" key="3">
    <source>
        <dbReference type="EMBL" id="OUP57900.1"/>
    </source>
</evidence>
<feature type="signal peptide" evidence="1">
    <location>
        <begin position="1"/>
        <end position="23"/>
    </location>
</feature>
<dbReference type="Proteomes" id="UP000195897">
    <property type="component" value="Unassembled WGS sequence"/>
</dbReference>
<sequence>MKKKTIAMALAALTAMMSLTACGGGQTAESTTADGEKEQYTIGVVQYATHPSLDNCYEGFVQGLAAEGFVEGENLTIEFQNAQGDTGNCDLMAKTMVTNKVDLLAGIATPAVMSEYSAAKNSDIPIVFTAVSDPVSAGLVKSIEEPGTNCTGTSDVLPLEAQVKMIRAFLPDATKIGVVYTTSEPNSVSQLERLQTIAADNGFEVIAVGVTNSSEVASAAASVVAQGADCINNFTDNNVVDNLASVIKAANDGGIPVFGSEIEQVKNGCLAAEGIDYVALGEQTGRMAAQVLKGEDVSTMPVEEIKESTPVYNKTVCEALGLTLPEAYQNAEDVSAS</sequence>
<proteinExistence type="predicted"/>
<comment type="caution">
    <text evidence="3">The sequence shown here is derived from an EMBL/GenBank/DDBJ whole genome shotgun (WGS) entry which is preliminary data.</text>
</comment>
<feature type="chain" id="PRO_5041531464" evidence="1">
    <location>
        <begin position="24"/>
        <end position="337"/>
    </location>
</feature>
<dbReference type="EMBL" id="NFKL01000011">
    <property type="protein sequence ID" value="OUP57900.1"/>
    <property type="molecule type" value="Genomic_DNA"/>
</dbReference>
<dbReference type="PANTHER" id="PTHR35271">
    <property type="entry name" value="ABC TRANSPORTER, SUBSTRATE-BINDING LIPOPROTEIN-RELATED"/>
    <property type="match status" value="1"/>
</dbReference>
<organism evidence="3 4">
    <name type="scientific">Butyricicoccus pullicaecorum</name>
    <dbReference type="NCBI Taxonomy" id="501571"/>
    <lineage>
        <taxon>Bacteria</taxon>
        <taxon>Bacillati</taxon>
        <taxon>Bacillota</taxon>
        <taxon>Clostridia</taxon>
        <taxon>Eubacteriales</taxon>
        <taxon>Butyricicoccaceae</taxon>
        <taxon>Butyricicoccus</taxon>
    </lineage>
</organism>
<reference evidence="3" key="2">
    <citation type="journal article" date="2018" name="BMC Genomics">
        <title>Whole genome sequencing and function prediction of 133 gut anaerobes isolated from chicken caecum in pure cultures.</title>
        <authorList>
            <person name="Medvecky M."/>
            <person name="Cejkova D."/>
            <person name="Polansky O."/>
            <person name="Karasova D."/>
            <person name="Kubasova T."/>
            <person name="Cizek A."/>
            <person name="Rychlik I."/>
        </authorList>
    </citation>
    <scope>NUCLEOTIDE SEQUENCE</scope>
    <source>
        <strain evidence="3">An179</strain>
        <strain evidence="2">An180</strain>
    </source>
</reference>
<dbReference type="RefSeq" id="WP_016146359.1">
    <property type="nucleotide sequence ID" value="NZ_CABKSA010000001.1"/>
</dbReference>
<dbReference type="Gene3D" id="3.40.50.2300">
    <property type="match status" value="2"/>
</dbReference>
<evidence type="ECO:0000313" key="4">
    <source>
        <dbReference type="Proteomes" id="UP000195326"/>
    </source>
</evidence>
<evidence type="ECO:0000313" key="2">
    <source>
        <dbReference type="EMBL" id="OUP52559.1"/>
    </source>
</evidence>
<protein>
    <submittedName>
        <fullName evidence="3">ABC transporter substrate-binding protein</fullName>
    </submittedName>
</protein>
<dbReference type="InterPro" id="IPR007487">
    <property type="entry name" value="ABC_transpt-TYRBP-like"/>
</dbReference>
<evidence type="ECO:0000256" key="1">
    <source>
        <dbReference type="SAM" id="SignalP"/>
    </source>
</evidence>
<reference evidence="4 5" key="1">
    <citation type="submission" date="2017-04" db="EMBL/GenBank/DDBJ databases">
        <title>Function of individual gut microbiota members based on whole genome sequencing of pure cultures obtained from chicken caecum.</title>
        <authorList>
            <person name="Medvecky M."/>
            <person name="Cejkova D."/>
            <person name="Polansky O."/>
            <person name="Karasova D."/>
            <person name="Kubasova T."/>
            <person name="Cizek A."/>
            <person name="Rychlik I."/>
        </authorList>
    </citation>
    <scope>NUCLEOTIDE SEQUENCE [LARGE SCALE GENOMIC DNA]</scope>
    <source>
        <strain evidence="4">An179</strain>
        <strain evidence="5">An180</strain>
    </source>
</reference>
<dbReference type="InterPro" id="IPR028082">
    <property type="entry name" value="Peripla_BP_I"/>
</dbReference>
<name>A0A1Y4LPY5_9FIRM</name>
<dbReference type="Pfam" id="PF04392">
    <property type="entry name" value="ABC_sub_bind"/>
    <property type="match status" value="1"/>
</dbReference>
<dbReference type="EMBL" id="NFKK01000009">
    <property type="protein sequence ID" value="OUP52559.1"/>
    <property type="molecule type" value="Genomic_DNA"/>
</dbReference>
<dbReference type="AlphaFoldDB" id="A0A1Y4LPY5"/>
<accession>A0A1Y4LPY5</accession>
<dbReference type="STRING" id="501571.GCA_900143195_01845"/>
<dbReference type="SUPFAM" id="SSF53822">
    <property type="entry name" value="Periplasmic binding protein-like I"/>
    <property type="match status" value="1"/>
</dbReference>
<dbReference type="Proteomes" id="UP000195326">
    <property type="component" value="Unassembled WGS sequence"/>
</dbReference>
<evidence type="ECO:0000313" key="5">
    <source>
        <dbReference type="Proteomes" id="UP000195897"/>
    </source>
</evidence>
<dbReference type="CDD" id="cd06325">
    <property type="entry name" value="PBP1_ABC_unchar_transporter"/>
    <property type="match status" value="1"/>
</dbReference>
<dbReference type="PROSITE" id="PS51257">
    <property type="entry name" value="PROKAR_LIPOPROTEIN"/>
    <property type="match status" value="1"/>
</dbReference>
<keyword evidence="1" id="KW-0732">Signal</keyword>